<dbReference type="SUPFAM" id="SSF51604">
    <property type="entry name" value="Enolase C-terminal domain-like"/>
    <property type="match status" value="1"/>
</dbReference>
<dbReference type="CDD" id="cd03313">
    <property type="entry name" value="enolase"/>
    <property type="match status" value="1"/>
</dbReference>
<dbReference type="SFLD" id="SFLDS00001">
    <property type="entry name" value="Enolase"/>
    <property type="match status" value="1"/>
</dbReference>
<evidence type="ECO:0000256" key="1">
    <source>
        <dbReference type="ARBA" id="ARBA00005031"/>
    </source>
</evidence>
<accession>A0A7S1PFC6</accession>
<dbReference type="Gene3D" id="3.20.20.120">
    <property type="entry name" value="Enolase-like C-terminal domain"/>
    <property type="match status" value="1"/>
</dbReference>
<dbReference type="SMART" id="SM01192">
    <property type="entry name" value="Enolase_C"/>
    <property type="match status" value="1"/>
</dbReference>
<dbReference type="SFLD" id="SFLDF00002">
    <property type="entry name" value="enolase"/>
    <property type="match status" value="1"/>
</dbReference>
<dbReference type="EC" id="4.2.1.11" evidence="3"/>
<evidence type="ECO:0000256" key="6">
    <source>
        <dbReference type="ARBA" id="ARBA00023239"/>
    </source>
</evidence>
<dbReference type="GO" id="GO:0000015">
    <property type="term" value="C:phosphopyruvate hydratase complex"/>
    <property type="evidence" value="ECO:0007669"/>
    <property type="project" value="InterPro"/>
</dbReference>
<keyword evidence="5" id="KW-0324">Glycolysis</keyword>
<dbReference type="GO" id="GO:0000287">
    <property type="term" value="F:magnesium ion binding"/>
    <property type="evidence" value="ECO:0007669"/>
    <property type="project" value="InterPro"/>
</dbReference>
<reference evidence="9" key="1">
    <citation type="submission" date="2021-01" db="EMBL/GenBank/DDBJ databases">
        <authorList>
            <person name="Corre E."/>
            <person name="Pelletier E."/>
            <person name="Niang G."/>
            <person name="Scheremetjew M."/>
            <person name="Finn R."/>
            <person name="Kale V."/>
            <person name="Holt S."/>
            <person name="Cochrane G."/>
            <person name="Meng A."/>
            <person name="Brown T."/>
            <person name="Cohen L."/>
        </authorList>
    </citation>
    <scope>NUCLEOTIDE SEQUENCE</scope>
    <source>
        <strain evidence="9">WS</strain>
    </source>
</reference>
<dbReference type="PANTHER" id="PTHR11902">
    <property type="entry name" value="ENOLASE"/>
    <property type="match status" value="1"/>
</dbReference>
<name>A0A7S1PFC6_9EUKA</name>
<evidence type="ECO:0000259" key="7">
    <source>
        <dbReference type="SMART" id="SM01192"/>
    </source>
</evidence>
<dbReference type="Gene3D" id="1.20.890.10">
    <property type="entry name" value="cAMP-dependent protein kinase regulatory subunit, dimerization-anchoring domain"/>
    <property type="match status" value="1"/>
</dbReference>
<evidence type="ECO:0000313" key="9">
    <source>
        <dbReference type="EMBL" id="CAD9076953.1"/>
    </source>
</evidence>
<keyword evidence="6" id="KW-0456">Lyase</keyword>
<dbReference type="SFLD" id="SFLDG00178">
    <property type="entry name" value="enolase"/>
    <property type="match status" value="1"/>
</dbReference>
<dbReference type="HAMAP" id="MF_00318">
    <property type="entry name" value="Enolase"/>
    <property type="match status" value="1"/>
</dbReference>
<dbReference type="InterPro" id="IPR020811">
    <property type="entry name" value="Enolase_N"/>
</dbReference>
<dbReference type="GO" id="GO:0006096">
    <property type="term" value="P:glycolytic process"/>
    <property type="evidence" value="ECO:0007669"/>
    <property type="project" value="UniProtKB-UniPathway"/>
</dbReference>
<keyword evidence="4" id="KW-0460">Magnesium</keyword>
<organism evidence="9">
    <name type="scientific">Percolomonas cosmopolitus</name>
    <dbReference type="NCBI Taxonomy" id="63605"/>
    <lineage>
        <taxon>Eukaryota</taxon>
        <taxon>Discoba</taxon>
        <taxon>Heterolobosea</taxon>
        <taxon>Tetramitia</taxon>
        <taxon>Eutetramitia</taxon>
        <taxon>Percolomonadidae</taxon>
        <taxon>Percolomonas</taxon>
    </lineage>
</organism>
<dbReference type="Pfam" id="PF00113">
    <property type="entry name" value="Enolase_C"/>
    <property type="match status" value="1"/>
</dbReference>
<dbReference type="AlphaFoldDB" id="A0A7S1PFC6"/>
<dbReference type="NCBIfam" id="TIGR01060">
    <property type="entry name" value="eno"/>
    <property type="match status" value="1"/>
</dbReference>
<dbReference type="UniPathway" id="UPA00109">
    <property type="reaction ID" value="UER00187"/>
</dbReference>
<dbReference type="InterPro" id="IPR000941">
    <property type="entry name" value="Enolase"/>
</dbReference>
<evidence type="ECO:0000256" key="4">
    <source>
        <dbReference type="ARBA" id="ARBA00022842"/>
    </source>
</evidence>
<dbReference type="PANTHER" id="PTHR11902:SF1">
    <property type="entry name" value="ENOLASE"/>
    <property type="match status" value="1"/>
</dbReference>
<dbReference type="GO" id="GO:0004634">
    <property type="term" value="F:phosphopyruvate hydratase activity"/>
    <property type="evidence" value="ECO:0007669"/>
    <property type="project" value="UniProtKB-EC"/>
</dbReference>
<dbReference type="SUPFAM" id="SSF47391">
    <property type="entry name" value="Dimerization-anchoring domain of cAMP-dependent PK regulatory subunit"/>
    <property type="match status" value="1"/>
</dbReference>
<comment type="pathway">
    <text evidence="1">Carbohydrate degradation; glycolysis; pyruvate from D-glyceraldehyde 3-phosphate: step 4/5.</text>
</comment>
<gene>
    <name evidence="9" type="ORF">PCOS0759_LOCUS184</name>
</gene>
<sequence length="493" mass="54595">MSTNKQPRLQVSEYLQKYDIQKLLEEGINALYTNQSENPEDFLAQFFAQRTKKSNITKIRARQILDSRGNPTVEVDVYCGDKLAGRASAPSGASTGSNEARELRDGGEKFMGKAVSKAVENVNTTIAEVLKGKDVLHLKECDQAMLDKDGTNLKENLGGNAITATSFAIAAAGANIANEELFIYLAKQFYGREDVSDKKFALPTPMVNILNGGKHAGGKLKIQEFMIVPRSDILFSEQLRQVSEVYHHLGKLLAQEKGAGATNVGDEGGFAPPLNTPDEALNIIEKAIGNAGYKVGEDIFLALDCAASEFYDKDTQKYEAIEKKKFSSDEMVEFYEKMVKDHPAMVSIEDPLDEKDYEGWAKMTARLGDRVQIVGDDLYTTNVKYIKEGIEKKWANALLLKVNQIGAISEAMDAARLVFEAKQNVIVSHRSGETMTTLISDLAVATNSKYIKTGATARGERVSKYNRLLQIEEYLKDKGLLRVRTEDDENNEE</sequence>
<dbReference type="EMBL" id="HBGD01000230">
    <property type="protein sequence ID" value="CAD9076953.1"/>
    <property type="molecule type" value="Transcribed_RNA"/>
</dbReference>
<evidence type="ECO:0000256" key="5">
    <source>
        <dbReference type="ARBA" id="ARBA00023152"/>
    </source>
</evidence>
<proteinExistence type="inferred from homology"/>
<evidence type="ECO:0000259" key="8">
    <source>
        <dbReference type="SMART" id="SM01193"/>
    </source>
</evidence>
<protein>
    <recommendedName>
        <fullName evidence="3">phosphopyruvate hydratase</fullName>
        <ecNumber evidence="3">4.2.1.11</ecNumber>
    </recommendedName>
</protein>
<dbReference type="PRINTS" id="PR00148">
    <property type="entry name" value="ENOLASE"/>
</dbReference>
<dbReference type="Pfam" id="PF03952">
    <property type="entry name" value="Enolase_N"/>
    <property type="match status" value="1"/>
</dbReference>
<evidence type="ECO:0000256" key="3">
    <source>
        <dbReference type="ARBA" id="ARBA00012058"/>
    </source>
</evidence>
<evidence type="ECO:0000256" key="2">
    <source>
        <dbReference type="ARBA" id="ARBA00009604"/>
    </source>
</evidence>
<feature type="domain" description="Enolase N-terminal" evidence="8">
    <location>
        <begin position="56"/>
        <end position="185"/>
    </location>
</feature>
<dbReference type="InterPro" id="IPR020810">
    <property type="entry name" value="Enolase_C"/>
</dbReference>
<dbReference type="Gene3D" id="3.30.390.10">
    <property type="entry name" value="Enolase-like, N-terminal domain"/>
    <property type="match status" value="1"/>
</dbReference>
<comment type="similarity">
    <text evidence="2">Belongs to the enolase family.</text>
</comment>
<dbReference type="InterPro" id="IPR036849">
    <property type="entry name" value="Enolase-like_C_sf"/>
</dbReference>
<feature type="domain" description="Enolase C-terminal TIM barrel" evidence="7">
    <location>
        <begin position="199"/>
        <end position="489"/>
    </location>
</feature>
<dbReference type="SMART" id="SM01193">
    <property type="entry name" value="Enolase_N"/>
    <property type="match status" value="1"/>
</dbReference>
<dbReference type="InterPro" id="IPR029017">
    <property type="entry name" value="Enolase-like_N"/>
</dbReference>
<dbReference type="SUPFAM" id="SSF54826">
    <property type="entry name" value="Enolase N-terminal domain-like"/>
    <property type="match status" value="1"/>
</dbReference>